<dbReference type="EMBL" id="JARKIB010000465">
    <property type="protein sequence ID" value="KAJ7705824.1"/>
    <property type="molecule type" value="Genomic_DNA"/>
</dbReference>
<dbReference type="Proteomes" id="UP001215598">
    <property type="component" value="Unassembled WGS sequence"/>
</dbReference>
<evidence type="ECO:0000313" key="1">
    <source>
        <dbReference type="EMBL" id="KAJ7705824.1"/>
    </source>
</evidence>
<dbReference type="AlphaFoldDB" id="A0AAD7GV34"/>
<accession>A0AAD7GV34</accession>
<keyword evidence="2" id="KW-1185">Reference proteome</keyword>
<organism evidence="1 2">
    <name type="scientific">Mycena metata</name>
    <dbReference type="NCBI Taxonomy" id="1033252"/>
    <lineage>
        <taxon>Eukaryota</taxon>
        <taxon>Fungi</taxon>
        <taxon>Dikarya</taxon>
        <taxon>Basidiomycota</taxon>
        <taxon>Agaricomycotina</taxon>
        <taxon>Agaricomycetes</taxon>
        <taxon>Agaricomycetidae</taxon>
        <taxon>Agaricales</taxon>
        <taxon>Marasmiineae</taxon>
        <taxon>Mycenaceae</taxon>
        <taxon>Mycena</taxon>
    </lineage>
</organism>
<proteinExistence type="predicted"/>
<sequence length="214" mass="24321">MIPDLEPPENPLPRGSKDVGNGFVFLTATDGASRGVDEFEARALKTYLAAAGQRMTENWIPSVVRWSRLRLPNGQVARSAWKESLKPINRLRCARNVKVRCANKMRFAEVHFYLIFKVGDVRKPLAVVSMYGEHHAELFQESSKTYVTMQHLGNSDVRVIDVDCIQSAVMLAPDQQYPKVHHDGSELNRWYLMEKPGLKLLERMEVAEVLVAEE</sequence>
<reference evidence="1" key="1">
    <citation type="submission" date="2023-03" db="EMBL/GenBank/DDBJ databases">
        <title>Massive genome expansion in bonnet fungi (Mycena s.s.) driven by repeated elements and novel gene families across ecological guilds.</title>
        <authorList>
            <consortium name="Lawrence Berkeley National Laboratory"/>
            <person name="Harder C.B."/>
            <person name="Miyauchi S."/>
            <person name="Viragh M."/>
            <person name="Kuo A."/>
            <person name="Thoen E."/>
            <person name="Andreopoulos B."/>
            <person name="Lu D."/>
            <person name="Skrede I."/>
            <person name="Drula E."/>
            <person name="Henrissat B."/>
            <person name="Morin E."/>
            <person name="Kohler A."/>
            <person name="Barry K."/>
            <person name="LaButti K."/>
            <person name="Morin E."/>
            <person name="Salamov A."/>
            <person name="Lipzen A."/>
            <person name="Mereny Z."/>
            <person name="Hegedus B."/>
            <person name="Baldrian P."/>
            <person name="Stursova M."/>
            <person name="Weitz H."/>
            <person name="Taylor A."/>
            <person name="Grigoriev I.V."/>
            <person name="Nagy L.G."/>
            <person name="Martin F."/>
            <person name="Kauserud H."/>
        </authorList>
    </citation>
    <scope>NUCLEOTIDE SEQUENCE</scope>
    <source>
        <strain evidence="1">CBHHK182m</strain>
    </source>
</reference>
<protein>
    <submittedName>
        <fullName evidence="1">Uncharacterized protein</fullName>
    </submittedName>
</protein>
<comment type="caution">
    <text evidence="1">The sequence shown here is derived from an EMBL/GenBank/DDBJ whole genome shotgun (WGS) entry which is preliminary data.</text>
</comment>
<name>A0AAD7GV34_9AGAR</name>
<gene>
    <name evidence="1" type="ORF">B0H16DRAFT_1346030</name>
</gene>
<evidence type="ECO:0000313" key="2">
    <source>
        <dbReference type="Proteomes" id="UP001215598"/>
    </source>
</evidence>